<name>X1IAU2_9ZZZZ</name>
<comment type="caution">
    <text evidence="2">The sequence shown here is derived from an EMBL/GenBank/DDBJ whole genome shotgun (WGS) entry which is preliminary data.</text>
</comment>
<reference evidence="2" key="1">
    <citation type="journal article" date="2014" name="Front. Microbiol.">
        <title>High frequency of phylogenetically diverse reductive dehalogenase-homologous genes in deep subseafloor sedimentary metagenomes.</title>
        <authorList>
            <person name="Kawai M."/>
            <person name="Futagami T."/>
            <person name="Toyoda A."/>
            <person name="Takaki Y."/>
            <person name="Nishi S."/>
            <person name="Hori S."/>
            <person name="Arai W."/>
            <person name="Tsubouchi T."/>
            <person name="Morono Y."/>
            <person name="Uchiyama I."/>
            <person name="Ito T."/>
            <person name="Fujiyama A."/>
            <person name="Inagaki F."/>
            <person name="Takami H."/>
        </authorList>
    </citation>
    <scope>NUCLEOTIDE SEQUENCE</scope>
    <source>
        <strain evidence="2">Expedition CK06-06</strain>
    </source>
</reference>
<feature type="compositionally biased region" description="Basic and acidic residues" evidence="1">
    <location>
        <begin position="13"/>
        <end position="26"/>
    </location>
</feature>
<dbReference type="EMBL" id="BARU01039292">
    <property type="protein sequence ID" value="GAH79506.1"/>
    <property type="molecule type" value="Genomic_DNA"/>
</dbReference>
<evidence type="ECO:0000313" key="2">
    <source>
        <dbReference type="EMBL" id="GAH79506.1"/>
    </source>
</evidence>
<feature type="region of interest" description="Disordered" evidence="1">
    <location>
        <begin position="1"/>
        <end position="52"/>
    </location>
</feature>
<sequence length="52" mass="5966">TVYHGTMYTSHSQIEKQPAKWHEQHSPAKRTLPTKTLGKPVLWPESIADSEH</sequence>
<dbReference type="AlphaFoldDB" id="X1IAU2"/>
<organism evidence="2">
    <name type="scientific">marine sediment metagenome</name>
    <dbReference type="NCBI Taxonomy" id="412755"/>
    <lineage>
        <taxon>unclassified sequences</taxon>
        <taxon>metagenomes</taxon>
        <taxon>ecological metagenomes</taxon>
    </lineage>
</organism>
<accession>X1IAU2</accession>
<gene>
    <name evidence="2" type="ORF">S03H2_60922</name>
</gene>
<feature type="non-terminal residue" evidence="2">
    <location>
        <position position="1"/>
    </location>
</feature>
<protein>
    <submittedName>
        <fullName evidence="2">Uncharacterized protein</fullName>
    </submittedName>
</protein>
<proteinExistence type="predicted"/>
<evidence type="ECO:0000256" key="1">
    <source>
        <dbReference type="SAM" id="MobiDB-lite"/>
    </source>
</evidence>